<dbReference type="PhylomeDB" id="A0A068TTL6"/>
<evidence type="ECO:0000256" key="1">
    <source>
        <dbReference type="ARBA" id="ARBA00022842"/>
    </source>
</evidence>
<reference evidence="3" key="1">
    <citation type="journal article" date="2014" name="Science">
        <title>The coffee genome provides insight into the convergent evolution of caffeine biosynthesis.</title>
        <authorList>
            <person name="Denoeud F."/>
            <person name="Carretero-Paulet L."/>
            <person name="Dereeper A."/>
            <person name="Droc G."/>
            <person name="Guyot R."/>
            <person name="Pietrella M."/>
            <person name="Zheng C."/>
            <person name="Alberti A."/>
            <person name="Anthony F."/>
            <person name="Aprea G."/>
            <person name="Aury J.M."/>
            <person name="Bento P."/>
            <person name="Bernard M."/>
            <person name="Bocs S."/>
            <person name="Campa C."/>
            <person name="Cenci A."/>
            <person name="Combes M.C."/>
            <person name="Crouzillat D."/>
            <person name="Da Silva C."/>
            <person name="Daddiego L."/>
            <person name="De Bellis F."/>
            <person name="Dussert S."/>
            <person name="Garsmeur O."/>
            <person name="Gayraud T."/>
            <person name="Guignon V."/>
            <person name="Jahn K."/>
            <person name="Jamilloux V."/>
            <person name="Joet T."/>
            <person name="Labadie K."/>
            <person name="Lan T."/>
            <person name="Leclercq J."/>
            <person name="Lepelley M."/>
            <person name="Leroy T."/>
            <person name="Li L.T."/>
            <person name="Librado P."/>
            <person name="Lopez L."/>
            <person name="Munoz A."/>
            <person name="Noel B."/>
            <person name="Pallavicini A."/>
            <person name="Perrotta G."/>
            <person name="Poncet V."/>
            <person name="Pot D."/>
            <person name="Priyono X."/>
            <person name="Rigoreau M."/>
            <person name="Rouard M."/>
            <person name="Rozas J."/>
            <person name="Tranchant-Dubreuil C."/>
            <person name="VanBuren R."/>
            <person name="Zhang Q."/>
            <person name="Andrade A.C."/>
            <person name="Argout X."/>
            <person name="Bertrand B."/>
            <person name="de Kochko A."/>
            <person name="Graziosi G."/>
            <person name="Henry R.J."/>
            <person name="Jayarama X."/>
            <person name="Ming R."/>
            <person name="Nagai C."/>
            <person name="Rounsley S."/>
            <person name="Sankoff D."/>
            <person name="Giuliano G."/>
            <person name="Albert V.A."/>
            <person name="Wincker P."/>
            <person name="Lashermes P."/>
        </authorList>
    </citation>
    <scope>NUCLEOTIDE SEQUENCE [LARGE SCALE GENOMIC DNA]</scope>
    <source>
        <strain evidence="3">cv. DH200-94</strain>
    </source>
</reference>
<dbReference type="InterPro" id="IPR008930">
    <property type="entry name" value="Terpenoid_cyclase/PrenylTrfase"/>
</dbReference>
<evidence type="ECO:0000313" key="3">
    <source>
        <dbReference type="Proteomes" id="UP000295252"/>
    </source>
</evidence>
<dbReference type="AlphaFoldDB" id="A0A068TTL6"/>
<dbReference type="OMA" id="PATFACI"/>
<proteinExistence type="predicted"/>
<dbReference type="Gene3D" id="1.50.10.160">
    <property type="match status" value="1"/>
</dbReference>
<keyword evidence="3" id="KW-1185">Reference proteome</keyword>
<sequence length="134" mass="15101">MKTSFSSVESLVYEIKKEMFLNQDIHHLVSASAYDTAWLTMIPDPTQVDKPKFESCLNWVLNNQNAGGFWGESYAEGLPTIDTLPATLACMVALKTWNLGEENIARGKRCDFSPDKTCMALEGFNSSRENWLLE</sequence>
<dbReference type="PANTHER" id="PTHR31739">
    <property type="entry name" value="ENT-COPALYL DIPHOSPHATE SYNTHASE, CHLOROPLASTIC"/>
    <property type="match status" value="1"/>
</dbReference>
<dbReference type="Gramene" id="CDO99596">
    <property type="protein sequence ID" value="CDO99596"/>
    <property type="gene ID" value="GSCOC_T00029234001"/>
</dbReference>
<dbReference type="EMBL" id="HG739088">
    <property type="protein sequence ID" value="CDO99596.1"/>
    <property type="molecule type" value="Genomic_DNA"/>
</dbReference>
<gene>
    <name evidence="2" type="ORF">GSCOC_T00029234001</name>
</gene>
<dbReference type="STRING" id="49390.A0A068TTL6"/>
<dbReference type="GO" id="GO:0000287">
    <property type="term" value="F:magnesium ion binding"/>
    <property type="evidence" value="ECO:0007669"/>
    <property type="project" value="TreeGrafter"/>
</dbReference>
<dbReference type="InParanoid" id="A0A068TTL6"/>
<organism evidence="2 3">
    <name type="scientific">Coffea canephora</name>
    <name type="common">Robusta coffee</name>
    <dbReference type="NCBI Taxonomy" id="49390"/>
    <lineage>
        <taxon>Eukaryota</taxon>
        <taxon>Viridiplantae</taxon>
        <taxon>Streptophyta</taxon>
        <taxon>Embryophyta</taxon>
        <taxon>Tracheophyta</taxon>
        <taxon>Spermatophyta</taxon>
        <taxon>Magnoliopsida</taxon>
        <taxon>eudicotyledons</taxon>
        <taxon>Gunneridae</taxon>
        <taxon>Pentapetalae</taxon>
        <taxon>asterids</taxon>
        <taxon>lamiids</taxon>
        <taxon>Gentianales</taxon>
        <taxon>Rubiaceae</taxon>
        <taxon>Ixoroideae</taxon>
        <taxon>Gardenieae complex</taxon>
        <taxon>Bertiereae - Coffeeae clade</taxon>
        <taxon>Coffeeae</taxon>
        <taxon>Coffea</taxon>
    </lineage>
</organism>
<evidence type="ECO:0008006" key="4">
    <source>
        <dbReference type="Google" id="ProtNLM"/>
    </source>
</evidence>
<dbReference type="GO" id="GO:0010333">
    <property type="term" value="F:terpene synthase activity"/>
    <property type="evidence" value="ECO:0007669"/>
    <property type="project" value="InterPro"/>
</dbReference>
<dbReference type="PANTHER" id="PTHR31739:SF25">
    <property type="entry name" value="(E,E)-GERANYLLINALOOL SYNTHASE"/>
    <property type="match status" value="1"/>
</dbReference>
<evidence type="ECO:0000313" key="2">
    <source>
        <dbReference type="EMBL" id="CDO99596.1"/>
    </source>
</evidence>
<protein>
    <recommendedName>
        <fullName evidence="4">Squalene cyclase C-terminal domain-containing protein</fullName>
    </recommendedName>
</protein>
<accession>A0A068TTL6</accession>
<dbReference type="OrthoDB" id="2343925at2759"/>
<keyword evidence="1" id="KW-0460">Magnesium</keyword>
<dbReference type="SUPFAM" id="SSF48239">
    <property type="entry name" value="Terpenoid cyclases/Protein prenyltransferases"/>
    <property type="match status" value="1"/>
</dbReference>
<dbReference type="InterPro" id="IPR050148">
    <property type="entry name" value="Terpene_synthase-like"/>
</dbReference>
<dbReference type="GO" id="GO:0016102">
    <property type="term" value="P:diterpenoid biosynthetic process"/>
    <property type="evidence" value="ECO:0007669"/>
    <property type="project" value="TreeGrafter"/>
</dbReference>
<dbReference type="Proteomes" id="UP000295252">
    <property type="component" value="Chromosome IV"/>
</dbReference>
<name>A0A068TTL6_COFCA</name>